<dbReference type="RefSeq" id="WP_015414170.1">
    <property type="nucleotide sequence ID" value="NC_020409.1"/>
</dbReference>
<dbReference type="HOGENOM" id="CLU_097089_0_0_7"/>
<gene>
    <name evidence="2" type="ordered locus">BN4_10880</name>
</gene>
<dbReference type="EMBL" id="FO203427">
    <property type="protein sequence ID" value="CCH48117.1"/>
    <property type="molecule type" value="Genomic_DNA"/>
</dbReference>
<protein>
    <submittedName>
        <fullName evidence="2">Cobalt transport protein</fullName>
    </submittedName>
</protein>
<proteinExistence type="predicted"/>
<evidence type="ECO:0000313" key="3">
    <source>
        <dbReference type="Proteomes" id="UP000011724"/>
    </source>
</evidence>
<dbReference type="OrthoDB" id="5454376at2"/>
<dbReference type="PATRIC" id="fig|879567.3.peg.906"/>
<feature type="transmembrane region" description="Helical" evidence="1">
    <location>
        <begin position="58"/>
        <end position="79"/>
    </location>
</feature>
<dbReference type="AlphaFoldDB" id="M1WR55"/>
<reference evidence="2 3" key="1">
    <citation type="journal article" date="2013" name="PLoS ONE">
        <title>The first genomic and proteomic characterization of a deep-sea sulfate reducer: insights into the piezophilic lifestyle of Desulfovibrio piezophilus.</title>
        <authorList>
            <person name="Pradel N."/>
            <person name="Ji B."/>
            <person name="Gimenez G."/>
            <person name="Talla E."/>
            <person name="Lenoble P."/>
            <person name="Garel M."/>
            <person name="Tamburini C."/>
            <person name="Fourquet P."/>
            <person name="Lebrun R."/>
            <person name="Bertin P."/>
            <person name="Denis Y."/>
            <person name="Pophillat M."/>
            <person name="Barbe V."/>
            <person name="Ollivier B."/>
            <person name="Dolla A."/>
        </authorList>
    </citation>
    <scope>NUCLEOTIDE SEQUENCE [LARGE SCALE GENOMIC DNA]</scope>
    <source>
        <strain evidence="3">DSM 10523 / SB164P1</strain>
    </source>
</reference>
<evidence type="ECO:0000313" key="2">
    <source>
        <dbReference type="EMBL" id="CCH48117.1"/>
    </source>
</evidence>
<keyword evidence="1" id="KW-0472">Membrane</keyword>
<reference evidence="3" key="2">
    <citation type="journal article" date="2013" name="Stand. Genomic Sci.">
        <title>Complete genome sequence of Desulfocapsa sulfexigens, a marine deltaproteobacterium specialized in disproportionating inorganic sulfur compounds.</title>
        <authorList>
            <person name="Finster K.W."/>
            <person name="Kjeldsen K.U."/>
            <person name="Kube M."/>
            <person name="Reinhardt R."/>
            <person name="Mussmann M."/>
            <person name="Amann R."/>
            <person name="Schreiber L."/>
        </authorList>
    </citation>
    <scope>NUCLEOTIDE SEQUENCE [LARGE SCALE GENOMIC DNA]</scope>
    <source>
        <strain evidence="3">DSM 10523 / SB164P1</strain>
    </source>
</reference>
<accession>M1WR55</accession>
<organism evidence="2 3">
    <name type="scientific">Pseudodesulfovibrio piezophilus (strain DSM 21447 / JCM 15486 / C1TLV30)</name>
    <name type="common">Desulfovibrio piezophilus</name>
    <dbReference type="NCBI Taxonomy" id="1322246"/>
    <lineage>
        <taxon>Bacteria</taxon>
        <taxon>Pseudomonadati</taxon>
        <taxon>Thermodesulfobacteriota</taxon>
        <taxon>Desulfovibrionia</taxon>
        <taxon>Desulfovibrionales</taxon>
        <taxon>Desulfovibrionaceae</taxon>
    </lineage>
</organism>
<keyword evidence="1" id="KW-0812">Transmembrane</keyword>
<dbReference type="BioCyc" id="DPIE1322246:BN4_RS04500-MONOMER"/>
<sequence length="232" mass="25460">MIHLTTLDARLKMATVLVFGPCMWWFSPMAVFACVLCLLILMRRVSRAEPLGGGMVRSLWTFLFLWIAIKMGLDSLAGLGWAEILRGGAILGLRLGGLLLLGLGLALTTSPRELGLAVTWGVRPVLGKERSWKLALSLSLMVHFLPLCLATMNQVKMTLARRCPHCCFVQRMIILPQAMIRNLGQKTWSQTLVIAGRRLESADAWEPDFEWSAGDTLVAFLLGSGGIGLALV</sequence>
<evidence type="ECO:0000256" key="1">
    <source>
        <dbReference type="SAM" id="Phobius"/>
    </source>
</evidence>
<keyword evidence="1" id="KW-1133">Transmembrane helix</keyword>
<name>M1WR55_PSEP2</name>
<keyword evidence="3" id="KW-1185">Reference proteome</keyword>
<dbReference type="eggNOG" id="ENOG50349GI">
    <property type="taxonomic scope" value="Bacteria"/>
</dbReference>
<feature type="transmembrane region" description="Helical" evidence="1">
    <location>
        <begin position="131"/>
        <end position="152"/>
    </location>
</feature>
<dbReference type="STRING" id="1322246.BN4_10880"/>
<feature type="transmembrane region" description="Helical" evidence="1">
    <location>
        <begin position="91"/>
        <end position="111"/>
    </location>
</feature>
<dbReference type="KEGG" id="dpi:BN4_10880"/>
<dbReference type="Proteomes" id="UP000011724">
    <property type="component" value="Chromosome"/>
</dbReference>